<dbReference type="Pfam" id="PF18474">
    <property type="entry name" value="DUF5614"/>
    <property type="match status" value="1"/>
</dbReference>
<evidence type="ECO:0000313" key="5">
    <source>
        <dbReference type="WBParaSite" id="nRc.2.0.1.t02048-RA"/>
    </source>
</evidence>
<dbReference type="Pfam" id="PF07000">
    <property type="entry name" value="DUF1308"/>
    <property type="match status" value="1"/>
</dbReference>
<evidence type="ECO:0000259" key="2">
    <source>
        <dbReference type="Pfam" id="PF07000"/>
    </source>
</evidence>
<evidence type="ECO:0000259" key="3">
    <source>
        <dbReference type="Pfam" id="PF18474"/>
    </source>
</evidence>
<dbReference type="Proteomes" id="UP000887565">
    <property type="component" value="Unplaced"/>
</dbReference>
<keyword evidence="4" id="KW-1185">Reference proteome</keyword>
<evidence type="ECO:0000313" key="4">
    <source>
        <dbReference type="Proteomes" id="UP000887565"/>
    </source>
</evidence>
<dbReference type="OMA" id="HFCMFQR"/>
<proteinExistence type="inferred from homology"/>
<dbReference type="AlphaFoldDB" id="A0A915HJ82"/>
<dbReference type="InterPro" id="IPR041076">
    <property type="entry name" value="DUF5614"/>
</dbReference>
<dbReference type="WBParaSite" id="nRc.2.0.1.t02048-RA">
    <property type="protein sequence ID" value="nRc.2.0.1.t02048-RA"/>
    <property type="gene ID" value="nRc.2.0.1.g02048"/>
</dbReference>
<name>A0A915HJ82_ROMCU</name>
<evidence type="ECO:0000256" key="1">
    <source>
        <dbReference type="ARBA" id="ARBA00006588"/>
    </source>
</evidence>
<comment type="similarity">
    <text evidence="1">Belongs to the UPF0415 family.</text>
</comment>
<accession>A0A915HJ82</accession>
<reference evidence="5" key="1">
    <citation type="submission" date="2022-11" db="UniProtKB">
        <authorList>
            <consortium name="WormBaseParasite"/>
        </authorList>
    </citation>
    <scope>IDENTIFICATION</scope>
</reference>
<feature type="domain" description="DUF1308" evidence="2">
    <location>
        <begin position="241"/>
        <end position="379"/>
    </location>
</feature>
<dbReference type="InterPro" id="IPR010733">
    <property type="entry name" value="DUF1308"/>
</dbReference>
<sequence>MNSTCVNHELLPSLREKIGEADDLLMNDCRILLSRNISGVSKLIRKIQTERDNLIKFIENVGALTIHHLNGSNLHHYKALCGTALHYSNVISVLSPFRRSGDDKSILFVDIVADNGETWVKVVARNARGLHFSFTGESYSKEKNIVHQGIDYAKTVRSNPHHYKIPRIIFEFTGGLTEPIRAKMIKLGITVRGQVLSVESSVSDYDDSNDEDEYNEFKQIVSTLPDSLRLDDTIKNRTMSINLDITALFAFVSNLTNGYANYRFKSPMLNEQAQFERDRPALPFLNSIIEGKRLICCRTAYDAFLHILKTVGGVEERLRAEHFLKKVEIIEDACSSNVSRLQLGAKIKCRSKTIFGTGDECQAITLTANKSFVLSAESQ</sequence>
<dbReference type="PANTHER" id="PTHR13379">
    <property type="entry name" value="UNCHARACTERIZED DUF1308"/>
    <property type="match status" value="1"/>
</dbReference>
<dbReference type="PANTHER" id="PTHR13379:SF0">
    <property type="entry name" value="UPF0415 PROTEIN C7ORF25"/>
    <property type="match status" value="1"/>
</dbReference>
<organism evidence="4 5">
    <name type="scientific">Romanomermis culicivorax</name>
    <name type="common">Nematode worm</name>
    <dbReference type="NCBI Taxonomy" id="13658"/>
    <lineage>
        <taxon>Eukaryota</taxon>
        <taxon>Metazoa</taxon>
        <taxon>Ecdysozoa</taxon>
        <taxon>Nematoda</taxon>
        <taxon>Enoplea</taxon>
        <taxon>Dorylaimia</taxon>
        <taxon>Mermithida</taxon>
        <taxon>Mermithoidea</taxon>
        <taxon>Mermithidae</taxon>
        <taxon>Romanomermis</taxon>
    </lineage>
</organism>
<feature type="domain" description="DUF5614" evidence="3">
    <location>
        <begin position="13"/>
        <end position="212"/>
    </location>
</feature>
<protein>
    <submittedName>
        <fullName evidence="5">DUF1308 domain-containing protein</fullName>
    </submittedName>
</protein>